<comment type="caution">
    <text evidence="3">The sequence shown here is derived from an EMBL/GenBank/DDBJ whole genome shotgun (WGS) entry which is preliminary data.</text>
</comment>
<dbReference type="Pfam" id="PF06276">
    <property type="entry name" value="FhuF"/>
    <property type="match status" value="1"/>
</dbReference>
<dbReference type="GO" id="GO:0016881">
    <property type="term" value="F:acid-amino acid ligase activity"/>
    <property type="evidence" value="ECO:0007669"/>
    <property type="project" value="UniProtKB-ARBA"/>
</dbReference>
<keyword evidence="4" id="KW-1185">Reference proteome</keyword>
<evidence type="ECO:0000259" key="1">
    <source>
        <dbReference type="Pfam" id="PF04183"/>
    </source>
</evidence>
<dbReference type="PANTHER" id="PTHR34384:SF5">
    <property type="entry name" value="L-2,3-DIAMINOPROPANOATE--CITRATE LIGASE"/>
    <property type="match status" value="1"/>
</dbReference>
<dbReference type="SUPFAM" id="SSF56059">
    <property type="entry name" value="Glutathione synthetase ATP-binding domain-like"/>
    <property type="match status" value="1"/>
</dbReference>
<dbReference type="AlphaFoldDB" id="A0A8H4U9C9"/>
<gene>
    <name evidence="3" type="ORF">FZEAL_9703</name>
</gene>
<dbReference type="OrthoDB" id="2117718at2759"/>
<feature type="domain" description="Aerobactin siderophore biosynthesis IucA/IucC-like C-terminal" evidence="2">
    <location>
        <begin position="339"/>
        <end position="459"/>
    </location>
</feature>
<dbReference type="GO" id="GO:0019290">
    <property type="term" value="P:siderophore biosynthetic process"/>
    <property type="evidence" value="ECO:0007669"/>
    <property type="project" value="InterPro"/>
</dbReference>
<dbReference type="EMBL" id="JABEYC010000942">
    <property type="protein sequence ID" value="KAF4971965.1"/>
    <property type="molecule type" value="Genomic_DNA"/>
</dbReference>
<evidence type="ECO:0000313" key="4">
    <source>
        <dbReference type="Proteomes" id="UP000635477"/>
    </source>
</evidence>
<reference evidence="3" key="1">
    <citation type="journal article" date="2020" name="BMC Genomics">
        <title>Correction to: Identification and distribution of gene clusters required for synthesis of sphingolipid metabolism inhibitors in diverse species of the filamentous fungus Fusarium.</title>
        <authorList>
            <person name="Kim H.S."/>
            <person name="Lohmar J.M."/>
            <person name="Busman M."/>
            <person name="Brown D.W."/>
            <person name="Naumann T.A."/>
            <person name="Divon H.H."/>
            <person name="Lysoe E."/>
            <person name="Uhlig S."/>
            <person name="Proctor R.H."/>
        </authorList>
    </citation>
    <scope>NUCLEOTIDE SEQUENCE</scope>
    <source>
        <strain evidence="3">NRRL 22465</strain>
    </source>
</reference>
<accession>A0A8H4U9C9</accession>
<dbReference type="Gene3D" id="1.10.510.40">
    <property type="match status" value="1"/>
</dbReference>
<dbReference type="InterPro" id="IPR007310">
    <property type="entry name" value="Aerobactin_biosyn_IucA/IucC_N"/>
</dbReference>
<feature type="domain" description="Aerobactin siderophore biosynthesis IucA/IucC N-terminal" evidence="1">
    <location>
        <begin position="252"/>
        <end position="312"/>
    </location>
</feature>
<dbReference type="InterPro" id="IPR022770">
    <property type="entry name" value="IucA/IucC-like_C"/>
</dbReference>
<reference evidence="3" key="2">
    <citation type="submission" date="2020-05" db="EMBL/GenBank/DDBJ databases">
        <authorList>
            <person name="Kim H.-S."/>
            <person name="Proctor R.H."/>
            <person name="Brown D.W."/>
        </authorList>
    </citation>
    <scope>NUCLEOTIDE SEQUENCE</scope>
    <source>
        <strain evidence="3">NRRL 22465</strain>
    </source>
</reference>
<dbReference type="Pfam" id="PF04183">
    <property type="entry name" value="IucA_IucC"/>
    <property type="match status" value="1"/>
</dbReference>
<protein>
    <submittedName>
        <fullName evidence="3">Uncharacterized protein</fullName>
    </submittedName>
</protein>
<dbReference type="InterPro" id="IPR037455">
    <property type="entry name" value="LucA/IucC-like"/>
</dbReference>
<organism evidence="3 4">
    <name type="scientific">Fusarium zealandicum</name>
    <dbReference type="NCBI Taxonomy" id="1053134"/>
    <lineage>
        <taxon>Eukaryota</taxon>
        <taxon>Fungi</taxon>
        <taxon>Dikarya</taxon>
        <taxon>Ascomycota</taxon>
        <taxon>Pezizomycotina</taxon>
        <taxon>Sordariomycetes</taxon>
        <taxon>Hypocreomycetidae</taxon>
        <taxon>Hypocreales</taxon>
        <taxon>Nectriaceae</taxon>
        <taxon>Fusarium</taxon>
        <taxon>Fusarium staphyleae species complex</taxon>
    </lineage>
</organism>
<dbReference type="PANTHER" id="PTHR34384">
    <property type="entry name" value="L-2,3-DIAMINOPROPANOATE--CITRATE LIGASE"/>
    <property type="match status" value="1"/>
</dbReference>
<sequence length="925" mass="103136">MTVSKYRSRARGETTKRLVAQLVNEGLATLSLAIDDKDSCSLRARITGQDSAAQWMTLPINNGLSSTHHLRPNDLQLPVTLFSDNKETIEDDPGSVFAFTAAWFLCDEKTKTAIVAELRNSAAMLEKWMELESNRPVLDVNSSFLDWETSLVSGHPTHPFHRTCFASSLLEPVGANHLPAMLHPSLSFFAIPRSSVWLFGPFVNLIEPLLRTLGIPCSNDGETNITVPCLSQHLPALLHFFPEASVIKTIPNCAVAQAAMRTVSVPGYAYDLKMSLACLITSALRVLPCWSAATAPTMTFLLKRLLPPELWLFGEWPKGGYRTYAEILFNLHATTDKARWHKMYIECLLPLALDPLRRHGVGFEFHAQNAVVQVCQKTKVIKGFAISDLAGVKLHGPTLQAQGHDLTGLEAATTNAIHEVWNRVHHALIQNHVGYMLYALGLDREGWAVVRSVLRNVLANDGDSVGGRLVENTAPYGELSGAARQLSPYPDVLPPEFLKSLELFHESLALALGNIIGRWWKDTAAVFPGRMPLEPRVEALLQWIDRGSDKVFIRPYKGNQGNLRPDILIPAEEDEGIPRFKVCEINGRFPISFLHLAASSYQALADTEWHNPSMRPATDHNKLFDGLFELFNPSVPIHFVGETSDFPPDSPLFGLLEQRTGMRPRSVKPSSLRLIPSETFPTGFALYCLWGADINVRKRPANLLSINEELLEELHQVGLQLYDFELFALAPEMVRQIAMRSVNDPRIVFIAHDKRILGIILQELDALVHKHGAITCAQAQLLRDGIVPTILPCSPELKALLASRDVTNKDNFILKPFRLARGSGIQPGKDLASSEWCSVLEAMQKVDFRSETTQYLLQPLLQLRSVNWFWDEQRKVRKSRMVGTYFSVHGRFVGLGMWRTASVSEDIISASTKDATVVLSVVYVE</sequence>
<proteinExistence type="predicted"/>
<name>A0A8H4U9C9_9HYPO</name>
<evidence type="ECO:0000259" key="2">
    <source>
        <dbReference type="Pfam" id="PF06276"/>
    </source>
</evidence>
<dbReference type="Proteomes" id="UP000635477">
    <property type="component" value="Unassembled WGS sequence"/>
</dbReference>
<evidence type="ECO:0000313" key="3">
    <source>
        <dbReference type="EMBL" id="KAF4971965.1"/>
    </source>
</evidence>